<dbReference type="GeneID" id="9699391"/>
<organism evidence="3 4">
    <name type="scientific">Encephalitozoon intestinalis (strain ATCC 50506)</name>
    <name type="common">Microsporidian parasite</name>
    <name type="synonym">Septata intestinalis</name>
    <dbReference type="NCBI Taxonomy" id="876142"/>
    <lineage>
        <taxon>Eukaryota</taxon>
        <taxon>Fungi</taxon>
        <taxon>Fungi incertae sedis</taxon>
        <taxon>Microsporidia</taxon>
        <taxon>Unikaryonidae</taxon>
        <taxon>Encephalitozoon</taxon>
    </lineage>
</organism>
<feature type="transmembrane region" description="Helical" evidence="2">
    <location>
        <begin position="31"/>
        <end position="52"/>
    </location>
</feature>
<dbReference type="HOGENOM" id="CLU_059413_0_0_1"/>
<sequence>MSSIFITELASTPMYTYHENSKRESYWSPDLYSHLGTSISILIPLLMFLIFGENTLKDNSFIRFLFFAIPLLQLTFLNFCLFSTINNSNTMSIFHSILHSVLKFLLILFSILPFLLIFMFPLLKPENIKVLSSSSLFLLSITYFFFTSLSPIPSTIQFSGSAIDALAGFSLLLIFFLKRNHLLLFHLFLFLFTLFKFLRFKYSPPKNIETTPWRQILFVLIFTVLTVVYLFISLLFFLFITKNLFSLAVKKIL</sequence>
<feature type="transmembrane region" description="Helical" evidence="2">
    <location>
        <begin position="158"/>
        <end position="177"/>
    </location>
</feature>
<feature type="transmembrane region" description="Helical" evidence="2">
    <location>
        <begin position="97"/>
        <end position="123"/>
    </location>
</feature>
<protein>
    <submittedName>
        <fullName evidence="3">Uncharacterized protein</fullName>
    </submittedName>
</protein>
<evidence type="ECO:0000256" key="2">
    <source>
        <dbReference type="SAM" id="Phobius"/>
    </source>
</evidence>
<reference evidence="3 4" key="2">
    <citation type="journal article" date="2012" name="Proc. Natl. Acad. Sci. U.S.A.">
        <title>Gain and loss of multiple functionally related, horizontally transferred genes in the reduced genomes of two microsporidian parasites.</title>
        <authorList>
            <person name="Pombert J.-F."/>
            <person name="Selman M."/>
            <person name="Burki F."/>
            <person name="Bardell F.T."/>
            <person name="Farinelli L."/>
            <person name="Solter L.F."/>
            <person name="Whitman D.W."/>
            <person name="Weiss L.M."/>
            <person name="Corradi N."/>
            <person name="Keeling P.J."/>
        </authorList>
    </citation>
    <scope>NUCLEOTIDE SEQUENCE [LARGE SCALE GENOMIC DNA]</scope>
    <source>
        <strain evidence="3 4">ATCC 50506</strain>
    </source>
</reference>
<dbReference type="InterPro" id="IPR019081">
    <property type="entry name" value="UPF0328"/>
</dbReference>
<dbReference type="EMBL" id="CP001950">
    <property type="protein sequence ID" value="ADM12332.1"/>
    <property type="molecule type" value="Genomic_DNA"/>
</dbReference>
<keyword evidence="2" id="KW-1133">Transmembrane helix</keyword>
<dbReference type="Proteomes" id="UP000002313">
    <property type="component" value="Chromosome IX"/>
</dbReference>
<evidence type="ECO:0000313" key="3">
    <source>
        <dbReference type="EMBL" id="ADM12332.1"/>
    </source>
</evidence>
<name>E0S997_ENCIT</name>
<dbReference type="KEGG" id="ein:Eint_092060"/>
<feature type="transmembrane region" description="Helical" evidence="2">
    <location>
        <begin position="218"/>
        <end position="241"/>
    </location>
</feature>
<dbReference type="RefSeq" id="XP_003073692.1">
    <property type="nucleotide sequence ID" value="XM_003073646.1"/>
</dbReference>
<dbReference type="VEuPathDB" id="MicrosporidiaDB:Eint_092060"/>
<keyword evidence="2" id="KW-0472">Membrane</keyword>
<dbReference type="Pfam" id="PF09591">
    <property type="entry name" value="DUF2463"/>
    <property type="match status" value="1"/>
</dbReference>
<gene>
    <name evidence="3" type="ORF">Eint_092060</name>
</gene>
<reference evidence="3 4" key="1">
    <citation type="journal article" date="2010" name="Nat. Commun.">
        <title>The complete sequence of the smallest known nuclear genome from the microsporidian Encephalitozoon intestinalis.</title>
        <authorList>
            <person name="Corradi N."/>
            <person name="Pombert J.-F."/>
            <person name="Farinelli L."/>
            <person name="Didier E.S."/>
            <person name="Keeling P.J."/>
        </authorList>
    </citation>
    <scope>NUCLEOTIDE SEQUENCE [LARGE SCALE GENOMIC DNA]</scope>
    <source>
        <strain evidence="3 4">ATCC 50506</strain>
    </source>
</reference>
<keyword evidence="4" id="KW-1185">Reference proteome</keyword>
<feature type="transmembrane region" description="Helical" evidence="2">
    <location>
        <begin position="182"/>
        <end position="198"/>
    </location>
</feature>
<dbReference type="AlphaFoldDB" id="E0S997"/>
<feature type="transmembrane region" description="Helical" evidence="2">
    <location>
        <begin position="135"/>
        <end position="152"/>
    </location>
</feature>
<proteinExistence type="inferred from homology"/>
<evidence type="ECO:0000313" key="4">
    <source>
        <dbReference type="Proteomes" id="UP000002313"/>
    </source>
</evidence>
<keyword evidence="2" id="KW-0812">Transmembrane</keyword>
<comment type="similarity">
    <text evidence="1">Belongs to the UPF0328 family.</text>
</comment>
<evidence type="ECO:0000256" key="1">
    <source>
        <dbReference type="ARBA" id="ARBA00010346"/>
    </source>
</evidence>
<accession>E0S997</accession>
<feature type="transmembrane region" description="Helical" evidence="2">
    <location>
        <begin position="64"/>
        <end position="85"/>
    </location>
</feature>